<dbReference type="EMBL" id="CP059693">
    <property type="protein sequence ID" value="WDE12323.1"/>
    <property type="molecule type" value="Genomic_DNA"/>
</dbReference>
<keyword evidence="2" id="KW-1185">Reference proteome</keyword>
<dbReference type="Pfam" id="PF07751">
    <property type="entry name" value="Abi_2"/>
    <property type="match status" value="1"/>
</dbReference>
<evidence type="ECO:0000313" key="2">
    <source>
        <dbReference type="Proteomes" id="UP001215231"/>
    </source>
</evidence>
<accession>A0ABY7VHB3</accession>
<organism evidence="1 2">
    <name type="scientific">Thalassomonas haliotis</name>
    <dbReference type="NCBI Taxonomy" id="485448"/>
    <lineage>
        <taxon>Bacteria</taxon>
        <taxon>Pseudomonadati</taxon>
        <taxon>Pseudomonadota</taxon>
        <taxon>Gammaproteobacteria</taxon>
        <taxon>Alteromonadales</taxon>
        <taxon>Colwelliaceae</taxon>
        <taxon>Thalassomonas</taxon>
    </lineage>
</organism>
<proteinExistence type="predicted"/>
<reference evidence="1 2" key="1">
    <citation type="journal article" date="2022" name="Mar. Drugs">
        <title>Bioassay-Guided Fractionation Leads to the Detection of Cholic Acid Generated by the Rare Thalassomonas sp.</title>
        <authorList>
            <person name="Pheiffer F."/>
            <person name="Schneider Y.K."/>
            <person name="Hansen E.H."/>
            <person name="Andersen J.H."/>
            <person name="Isaksson J."/>
            <person name="Busche T."/>
            <person name="R C."/>
            <person name="Kalinowski J."/>
            <person name="Zyl L.V."/>
            <person name="Trindade M."/>
        </authorList>
    </citation>
    <scope>NUCLEOTIDE SEQUENCE [LARGE SCALE GENOMIC DNA]</scope>
    <source>
        <strain evidence="1 2">A5K-61T</strain>
    </source>
</reference>
<dbReference type="Proteomes" id="UP001215231">
    <property type="component" value="Chromosome"/>
</dbReference>
<gene>
    <name evidence="1" type="ORF">H3N35_02225</name>
</gene>
<protein>
    <submittedName>
        <fullName evidence="1">Abi family protein</fullName>
    </submittedName>
</protein>
<dbReference type="InterPro" id="IPR011664">
    <property type="entry name" value="Abi_system_AbiD/AbiF-like"/>
</dbReference>
<dbReference type="RefSeq" id="WP_274052597.1">
    <property type="nucleotide sequence ID" value="NZ_CP059693.1"/>
</dbReference>
<sequence length="287" mass="33647">MNSLLGLEAQFQIELLTLRGWEFSDKQKATNLLKHVSLVHLSLLNNNLKYLCRANFDNVMRLHQLDRSLRRALFQSIEVFEISLRRNLGMFFASKYGALNYDDENNFEDTKEHKKWFNGVRNKLINKGLMTDELIVFPVAIEVLTFTGLKVFYESLLKDDQASISKNYDVSANKFLSWLAMLREVRNSCAHHDAIWNQRYSSKSEEHQSEKDFRWLPPLVLDGNKQEKSIFYVILVLSFLLKNIDEKNQQLRTFKSLLEQFSELNLVSRSINIPSKWKSHPLLAIEI</sequence>
<name>A0ABY7VHB3_9GAMM</name>
<evidence type="ECO:0000313" key="1">
    <source>
        <dbReference type="EMBL" id="WDE12323.1"/>
    </source>
</evidence>